<sequence length="423" mass="48270">MKITKLGVWIGFGDFILSIIIPLIIYSLVGENLRNIFIYPEITYELIVVLVCTFFLFFIFAEPLCEKFSTLFLAVFKRLPNLNRKLFLLFAIGYLFASLVYFFSGYNFNRYDRIAASENLYRTFWVEIIFFCKAIVSALVFYTLVLKYYYPDKSKLFFGRYYWSIILLSLLLTIDGMAQIMLIGVVLLMLVRARGFIALIHQTLFKNLKYKLLGLVILTGLFILGIAFKEKGFTNITTPAEYYFAKLLWLIDRLSTIYFSTGFVINSHIHNSDINQTAWQIVSNEINFRLCSLFQTTNCSSFKDGYGSISRFNFGNILVNDPGRGGASPGVLGSAAYLFPLSLVPFIAILYYSMIAAVVQVAIGKQRKFLTVTGIIIYGYLLRGLYLNPAAMINPLSSPMIAMVVFVIVSLYFYQGRTSLNEK</sequence>
<reference evidence="2 3" key="1">
    <citation type="submission" date="2016-05" db="EMBL/GenBank/DDBJ databases">
        <authorList>
            <person name="Prochazka B."/>
            <person name="Indra A."/>
            <person name="Hasenberger P."/>
            <person name="Blaschitz M."/>
            <person name="Wagner L."/>
            <person name="Wewalka G."/>
            <person name="Sorschag S."/>
            <person name="Schmid D."/>
            <person name="Ruppitsch W."/>
        </authorList>
    </citation>
    <scope>NUCLEOTIDE SEQUENCE [LARGE SCALE GENOMIC DNA]</scope>
    <source>
        <strain evidence="2 3">974010_12</strain>
    </source>
</reference>
<protein>
    <recommendedName>
        <fullName evidence="4">Oligosaccharide repeat unit polymerase</fullName>
    </recommendedName>
</protein>
<organism evidence="2 3">
    <name type="scientific">Legionella jamestowniensis</name>
    <dbReference type="NCBI Taxonomy" id="455"/>
    <lineage>
        <taxon>Bacteria</taxon>
        <taxon>Pseudomonadati</taxon>
        <taxon>Pseudomonadota</taxon>
        <taxon>Gammaproteobacteria</taxon>
        <taxon>Legionellales</taxon>
        <taxon>Legionellaceae</taxon>
        <taxon>Legionella</taxon>
    </lineage>
</organism>
<dbReference type="RefSeq" id="WP_065620950.1">
    <property type="nucleotide sequence ID" value="NZ_LYOZ01000030.1"/>
</dbReference>
<feature type="transmembrane region" description="Helical" evidence="1">
    <location>
        <begin position="180"/>
        <end position="200"/>
    </location>
</feature>
<keyword evidence="1" id="KW-0812">Transmembrane</keyword>
<feature type="transmembrane region" description="Helical" evidence="1">
    <location>
        <begin position="369"/>
        <end position="386"/>
    </location>
</feature>
<evidence type="ECO:0000313" key="2">
    <source>
        <dbReference type="EMBL" id="OCH97562.1"/>
    </source>
</evidence>
<keyword evidence="3" id="KW-1185">Reference proteome</keyword>
<dbReference type="EMBL" id="LYOZ01000030">
    <property type="protein sequence ID" value="OCH97562.1"/>
    <property type="molecule type" value="Genomic_DNA"/>
</dbReference>
<accession>A0ABX2XSG9</accession>
<feature type="transmembrane region" description="Helical" evidence="1">
    <location>
        <begin position="86"/>
        <end position="104"/>
    </location>
</feature>
<feature type="transmembrane region" description="Helical" evidence="1">
    <location>
        <begin position="157"/>
        <end position="174"/>
    </location>
</feature>
<proteinExistence type="predicted"/>
<name>A0ABX2XSG9_9GAMM</name>
<feature type="transmembrane region" description="Helical" evidence="1">
    <location>
        <begin position="46"/>
        <end position="65"/>
    </location>
</feature>
<feature type="transmembrane region" description="Helical" evidence="1">
    <location>
        <begin position="212"/>
        <end position="228"/>
    </location>
</feature>
<feature type="transmembrane region" description="Helical" evidence="1">
    <location>
        <begin position="7"/>
        <end position="26"/>
    </location>
</feature>
<comment type="caution">
    <text evidence="2">The sequence shown here is derived from an EMBL/GenBank/DDBJ whole genome shotgun (WGS) entry which is preliminary data.</text>
</comment>
<keyword evidence="1" id="KW-0472">Membrane</keyword>
<evidence type="ECO:0000256" key="1">
    <source>
        <dbReference type="SAM" id="Phobius"/>
    </source>
</evidence>
<evidence type="ECO:0008006" key="4">
    <source>
        <dbReference type="Google" id="ProtNLM"/>
    </source>
</evidence>
<feature type="transmembrane region" description="Helical" evidence="1">
    <location>
        <begin position="392"/>
        <end position="414"/>
    </location>
</feature>
<gene>
    <name evidence="2" type="ORF">A8135_13790</name>
</gene>
<feature type="transmembrane region" description="Helical" evidence="1">
    <location>
        <begin position="124"/>
        <end position="145"/>
    </location>
</feature>
<keyword evidence="1" id="KW-1133">Transmembrane helix</keyword>
<evidence type="ECO:0000313" key="3">
    <source>
        <dbReference type="Proteomes" id="UP000093336"/>
    </source>
</evidence>
<dbReference type="Proteomes" id="UP000093336">
    <property type="component" value="Unassembled WGS sequence"/>
</dbReference>
<feature type="transmembrane region" description="Helical" evidence="1">
    <location>
        <begin position="337"/>
        <end position="362"/>
    </location>
</feature>